<comment type="caution">
    <text evidence="1">The sequence shown here is derived from an EMBL/GenBank/DDBJ whole genome shotgun (WGS) entry which is preliminary data.</text>
</comment>
<dbReference type="EMBL" id="NRDI02000012">
    <property type="protein sequence ID" value="KAI1512046.1"/>
    <property type="molecule type" value="Genomic_DNA"/>
</dbReference>
<evidence type="ECO:0000313" key="2">
    <source>
        <dbReference type="Proteomes" id="UP000249757"/>
    </source>
</evidence>
<protein>
    <submittedName>
        <fullName evidence="1">Uncharacterized protein</fullName>
    </submittedName>
</protein>
<reference evidence="2" key="1">
    <citation type="journal article" date="2022" name="Microb. Genom.">
        <title>A global pangenome for the wheat fungal pathogen Pyrenophora tritici-repentis and prediction of effector protein structural homology.</title>
        <authorList>
            <person name="Moolhuijzen P.M."/>
            <person name="See P.T."/>
            <person name="Shi G."/>
            <person name="Powell H.R."/>
            <person name="Cockram J."/>
            <person name="Jorgensen L.N."/>
            <person name="Benslimane H."/>
            <person name="Strelkov S.E."/>
            <person name="Turner J."/>
            <person name="Liu Z."/>
            <person name="Moffat C.S."/>
        </authorList>
    </citation>
    <scope>NUCLEOTIDE SEQUENCE [LARGE SCALE GENOMIC DNA]</scope>
</reference>
<dbReference type="AlphaFoldDB" id="A0A922N9V8"/>
<accession>A0A922N9V8</accession>
<name>A0A922N9V8_9PLEO</name>
<organism evidence="1 2">
    <name type="scientific">Pyrenophora tritici-repentis</name>
    <dbReference type="NCBI Taxonomy" id="45151"/>
    <lineage>
        <taxon>Eukaryota</taxon>
        <taxon>Fungi</taxon>
        <taxon>Dikarya</taxon>
        <taxon>Ascomycota</taxon>
        <taxon>Pezizomycotina</taxon>
        <taxon>Dothideomycetes</taxon>
        <taxon>Pleosporomycetidae</taxon>
        <taxon>Pleosporales</taxon>
        <taxon>Pleosporineae</taxon>
        <taxon>Pleosporaceae</taxon>
        <taxon>Pyrenophora</taxon>
    </lineage>
</organism>
<keyword evidence="2" id="KW-1185">Reference proteome</keyword>
<gene>
    <name evidence="1" type="ORF">Ptr86124_008886</name>
</gene>
<dbReference type="Proteomes" id="UP000249757">
    <property type="component" value="Unassembled WGS sequence"/>
</dbReference>
<sequence length="52" mass="6037">MKEEVDEVYEVDEVDEGDEELDWEAMDELDINELSGYVSEDSDHEAQNEGQK</sequence>
<evidence type="ECO:0000313" key="1">
    <source>
        <dbReference type="EMBL" id="KAI1512046.1"/>
    </source>
</evidence>
<proteinExistence type="predicted"/>